<dbReference type="InterPro" id="IPR011006">
    <property type="entry name" value="CheY-like_superfamily"/>
</dbReference>
<comment type="caution">
    <text evidence="6">The sequence shown here is derived from an EMBL/GenBank/DDBJ whole genome shotgun (WGS) entry which is preliminary data.</text>
</comment>
<dbReference type="Pfam" id="PF01627">
    <property type="entry name" value="Hpt"/>
    <property type="match status" value="1"/>
</dbReference>
<dbReference type="Gene3D" id="3.40.50.2300">
    <property type="match status" value="1"/>
</dbReference>
<dbReference type="Pfam" id="PF00072">
    <property type="entry name" value="Response_reg"/>
    <property type="match status" value="1"/>
</dbReference>
<evidence type="ECO:0000259" key="4">
    <source>
        <dbReference type="PROSITE" id="PS50110"/>
    </source>
</evidence>
<evidence type="ECO:0000256" key="1">
    <source>
        <dbReference type="ARBA" id="ARBA00022553"/>
    </source>
</evidence>
<evidence type="ECO:0000256" key="3">
    <source>
        <dbReference type="PROSITE-ProRule" id="PRU00169"/>
    </source>
</evidence>
<dbReference type="PROSITE" id="PS50110">
    <property type="entry name" value="RESPONSE_REGULATORY"/>
    <property type="match status" value="1"/>
</dbReference>
<dbReference type="Proteomes" id="UP001634747">
    <property type="component" value="Unassembled WGS sequence"/>
</dbReference>
<organism evidence="6 7">
    <name type="scientific">Terriglobus aquaticus</name>
    <dbReference type="NCBI Taxonomy" id="940139"/>
    <lineage>
        <taxon>Bacteria</taxon>
        <taxon>Pseudomonadati</taxon>
        <taxon>Acidobacteriota</taxon>
        <taxon>Terriglobia</taxon>
        <taxon>Terriglobales</taxon>
        <taxon>Acidobacteriaceae</taxon>
        <taxon>Terriglobus</taxon>
    </lineage>
</organism>
<dbReference type="RefSeq" id="WP_263412160.1">
    <property type="nucleotide sequence ID" value="NZ_BAABBH010000001.1"/>
</dbReference>
<evidence type="ECO:0000313" key="7">
    <source>
        <dbReference type="Proteomes" id="UP001634747"/>
    </source>
</evidence>
<reference evidence="6 7" key="1">
    <citation type="submission" date="2024-12" db="EMBL/GenBank/DDBJ databases">
        <authorList>
            <person name="Lee Y."/>
        </authorList>
    </citation>
    <scope>NUCLEOTIDE SEQUENCE [LARGE SCALE GENOMIC DNA]</scope>
    <source>
        <strain evidence="6 7">03SUJ4</strain>
    </source>
</reference>
<dbReference type="PANTHER" id="PTHR44591">
    <property type="entry name" value="STRESS RESPONSE REGULATOR PROTEIN 1"/>
    <property type="match status" value="1"/>
</dbReference>
<dbReference type="CDD" id="cd00088">
    <property type="entry name" value="HPT"/>
    <property type="match status" value="1"/>
</dbReference>
<dbReference type="EMBL" id="JBJYXY010000001">
    <property type="protein sequence ID" value="MFN2976360.1"/>
    <property type="molecule type" value="Genomic_DNA"/>
</dbReference>
<dbReference type="PROSITE" id="PS50894">
    <property type="entry name" value="HPT"/>
    <property type="match status" value="1"/>
</dbReference>
<feature type="domain" description="Response regulatory" evidence="4">
    <location>
        <begin position="5"/>
        <end position="117"/>
    </location>
</feature>
<dbReference type="PANTHER" id="PTHR44591:SF3">
    <property type="entry name" value="RESPONSE REGULATORY DOMAIN-CONTAINING PROTEIN"/>
    <property type="match status" value="1"/>
</dbReference>
<dbReference type="SUPFAM" id="SSF52172">
    <property type="entry name" value="CheY-like"/>
    <property type="match status" value="1"/>
</dbReference>
<evidence type="ECO:0000259" key="5">
    <source>
        <dbReference type="PROSITE" id="PS50894"/>
    </source>
</evidence>
<name>A0ABW9KN80_9BACT</name>
<dbReference type="InterPro" id="IPR008207">
    <property type="entry name" value="Sig_transdc_His_kin_Hpt_dom"/>
</dbReference>
<feature type="domain" description="HPt" evidence="5">
    <location>
        <begin position="158"/>
        <end position="254"/>
    </location>
</feature>
<dbReference type="InterPro" id="IPR050595">
    <property type="entry name" value="Bact_response_regulator"/>
</dbReference>
<dbReference type="SUPFAM" id="SSF47226">
    <property type="entry name" value="Histidine-containing phosphotransfer domain, HPT domain"/>
    <property type="match status" value="1"/>
</dbReference>
<keyword evidence="1 3" id="KW-0597">Phosphoprotein</keyword>
<accession>A0ABW9KN80</accession>
<dbReference type="CDD" id="cd00156">
    <property type="entry name" value="REC"/>
    <property type="match status" value="1"/>
</dbReference>
<feature type="modified residue" description="4-aspartylphosphate" evidence="3">
    <location>
        <position position="56"/>
    </location>
</feature>
<dbReference type="InterPro" id="IPR036641">
    <property type="entry name" value="HPT_dom_sf"/>
</dbReference>
<proteinExistence type="predicted"/>
<dbReference type="Gene3D" id="1.20.120.160">
    <property type="entry name" value="HPT domain"/>
    <property type="match status" value="1"/>
</dbReference>
<gene>
    <name evidence="6" type="ORF">ACK2TP_11360</name>
</gene>
<evidence type="ECO:0000313" key="6">
    <source>
        <dbReference type="EMBL" id="MFN2976360.1"/>
    </source>
</evidence>
<keyword evidence="7" id="KW-1185">Reference proteome</keyword>
<dbReference type="InterPro" id="IPR001789">
    <property type="entry name" value="Sig_transdc_resp-reg_receiver"/>
</dbReference>
<protein>
    <submittedName>
        <fullName evidence="6">Response regulator</fullName>
    </submittedName>
</protein>
<dbReference type="SMART" id="SM00073">
    <property type="entry name" value="HPT"/>
    <property type="match status" value="1"/>
</dbReference>
<sequence>MNREPLLLVEDDATTREVLTLLLELDGWEVSAAESGEIALQMLGKGETAPDLILCDLRLPGIQGAPLADALREVAPNAGRFAMSASEASAAERVAYDVVLQKPLAPADVRAAWEQWRAGASSGSRRVGMAQSGASTTREENDLAVIAPATLLKLEQQMGARAKDLYAFALADAGDRLKRLQTSLSQGDDGTFRKEAHALKGSAGMIGAQRLAALAAIAETTPVVSSGGSLDETVRQMYLACEEIRLMLETLFPI</sequence>
<dbReference type="SMART" id="SM00448">
    <property type="entry name" value="REC"/>
    <property type="match status" value="1"/>
</dbReference>
<feature type="modified residue" description="Phosphohistidine" evidence="2">
    <location>
        <position position="197"/>
    </location>
</feature>
<evidence type="ECO:0000256" key="2">
    <source>
        <dbReference type="PROSITE-ProRule" id="PRU00110"/>
    </source>
</evidence>